<proteinExistence type="predicted"/>
<dbReference type="AlphaFoldDB" id="A0A8B7QHQ4"/>
<feature type="region of interest" description="Disordered" evidence="1">
    <location>
        <begin position="1"/>
        <end position="78"/>
    </location>
</feature>
<dbReference type="GeneID" id="109376343"/>
<feature type="non-terminal residue" evidence="3">
    <location>
        <position position="299"/>
    </location>
</feature>
<keyword evidence="2" id="KW-1185">Reference proteome</keyword>
<sequence>MSPKTQVQQLALETTQESVEKPPTVSSPLLPRKVHQGLDKRRPSGGQEPPSAARPRRGGGPGSGGRRHARTPQPHRAARRYLAAARSPALGPCVGQSVPRASGGGLEGVFVVRTGSQWRTEKDSGEEPRRLRWLPPPTLPIRRSRRCRGGRVLGIAAPRALRSPLAPRLSAGTRRRAGAAKLGRPPASGCMLIRWGGGVPRFLRPTTGAGGWAAAAAGSQGLQLLPRGHSPRPRLSTCAEAAGRRRRRPHRAPGLCVLPAQPSWWQGLSHRAQEKAPHPCYLPPVFLLPLLSCSHRTQD</sequence>
<name>A0A8B7QHQ4_HIPAR</name>
<dbReference type="KEGG" id="hai:109376343"/>
<gene>
    <name evidence="3" type="primary">LOC109376343</name>
</gene>
<evidence type="ECO:0000256" key="1">
    <source>
        <dbReference type="SAM" id="MobiDB-lite"/>
    </source>
</evidence>
<feature type="compositionally biased region" description="Polar residues" evidence="1">
    <location>
        <begin position="1"/>
        <end position="17"/>
    </location>
</feature>
<evidence type="ECO:0000313" key="2">
    <source>
        <dbReference type="Proteomes" id="UP000694851"/>
    </source>
</evidence>
<dbReference type="RefSeq" id="XP_019487785.1">
    <property type="nucleotide sequence ID" value="XM_019632240.1"/>
</dbReference>
<reference evidence="3" key="1">
    <citation type="submission" date="2025-08" db="UniProtKB">
        <authorList>
            <consortium name="RefSeq"/>
        </authorList>
    </citation>
    <scope>IDENTIFICATION</scope>
    <source>
        <tissue evidence="3">Muscle</tissue>
    </source>
</reference>
<organism evidence="2 3">
    <name type="scientific">Hipposideros armiger</name>
    <name type="common">Great Himalayan leaf-nosed bat</name>
    <dbReference type="NCBI Taxonomy" id="186990"/>
    <lineage>
        <taxon>Eukaryota</taxon>
        <taxon>Metazoa</taxon>
        <taxon>Chordata</taxon>
        <taxon>Craniata</taxon>
        <taxon>Vertebrata</taxon>
        <taxon>Euteleostomi</taxon>
        <taxon>Mammalia</taxon>
        <taxon>Eutheria</taxon>
        <taxon>Laurasiatheria</taxon>
        <taxon>Chiroptera</taxon>
        <taxon>Yinpterochiroptera</taxon>
        <taxon>Rhinolophoidea</taxon>
        <taxon>Hipposideridae</taxon>
        <taxon>Hipposideros</taxon>
    </lineage>
</organism>
<accession>A0A8B7QHQ4</accession>
<evidence type="ECO:0000313" key="3">
    <source>
        <dbReference type="RefSeq" id="XP_019487785.1"/>
    </source>
</evidence>
<protein>
    <submittedName>
        <fullName evidence="3">Uncharacterized protein LOC109376343</fullName>
    </submittedName>
</protein>
<dbReference type="Proteomes" id="UP000694851">
    <property type="component" value="Unplaced"/>
</dbReference>